<gene>
    <name evidence="1" type="ORF">QO011_002012</name>
</gene>
<evidence type="ECO:0000313" key="2">
    <source>
        <dbReference type="Proteomes" id="UP001242480"/>
    </source>
</evidence>
<dbReference type="Proteomes" id="UP001242480">
    <property type="component" value="Unassembled WGS sequence"/>
</dbReference>
<evidence type="ECO:0000313" key="1">
    <source>
        <dbReference type="EMBL" id="MDQ0469001.1"/>
    </source>
</evidence>
<proteinExistence type="predicted"/>
<evidence type="ECO:0008006" key="3">
    <source>
        <dbReference type="Google" id="ProtNLM"/>
    </source>
</evidence>
<dbReference type="EMBL" id="JAUSVX010000003">
    <property type="protein sequence ID" value="MDQ0469001.1"/>
    <property type="molecule type" value="Genomic_DNA"/>
</dbReference>
<keyword evidence="2" id="KW-1185">Reference proteome</keyword>
<comment type="caution">
    <text evidence="1">The sequence shown here is derived from an EMBL/GenBank/DDBJ whole genome shotgun (WGS) entry which is preliminary data.</text>
</comment>
<accession>A0ABU0J402</accession>
<dbReference type="InterPro" id="IPR021270">
    <property type="entry name" value="DUF2849"/>
</dbReference>
<sequence length="85" mass="9012">MVFRTVAGAWTLALDEAFLAESETAAGPALEAARLDGENNLIVDPYVIEVDGSGPSPRPARLREAIRAFGPTIAYMPQALLQAAE</sequence>
<organism evidence="1 2">
    <name type="scientific">Labrys wisconsinensis</name>
    <dbReference type="NCBI Taxonomy" id="425677"/>
    <lineage>
        <taxon>Bacteria</taxon>
        <taxon>Pseudomonadati</taxon>
        <taxon>Pseudomonadota</taxon>
        <taxon>Alphaproteobacteria</taxon>
        <taxon>Hyphomicrobiales</taxon>
        <taxon>Xanthobacteraceae</taxon>
        <taxon>Labrys</taxon>
    </lineage>
</organism>
<protein>
    <recommendedName>
        <fullName evidence="3">DUF2849 domain-containing protein</fullName>
    </recommendedName>
</protein>
<name>A0ABU0J402_9HYPH</name>
<dbReference type="Pfam" id="PF11011">
    <property type="entry name" value="DUF2849"/>
    <property type="match status" value="1"/>
</dbReference>
<reference evidence="1 2" key="1">
    <citation type="submission" date="2023-07" db="EMBL/GenBank/DDBJ databases">
        <title>Genomic Encyclopedia of Type Strains, Phase IV (KMG-IV): sequencing the most valuable type-strain genomes for metagenomic binning, comparative biology and taxonomic classification.</title>
        <authorList>
            <person name="Goeker M."/>
        </authorList>
    </citation>
    <scope>NUCLEOTIDE SEQUENCE [LARGE SCALE GENOMIC DNA]</scope>
    <source>
        <strain evidence="1 2">DSM 19619</strain>
    </source>
</reference>